<keyword evidence="3" id="KW-0732">Signal</keyword>
<dbReference type="InterPro" id="IPR011493">
    <property type="entry name" value="GLUG"/>
</dbReference>
<protein>
    <submittedName>
        <fullName evidence="5">Filamentous hemagglutinin family outer membrane protein</fullName>
    </submittedName>
</protein>
<dbReference type="InterPro" id="IPR011050">
    <property type="entry name" value="Pectin_lyase_fold/virulence"/>
</dbReference>
<accession>A0ABQ0QJY8</accession>
<dbReference type="Gene3D" id="2.160.20.110">
    <property type="match status" value="3"/>
</dbReference>
<organism evidence="5 6">
    <name type="scientific">Neokomagataea tanensis NBRC 106556</name>
    <dbReference type="NCBI Taxonomy" id="1223519"/>
    <lineage>
        <taxon>Bacteria</taxon>
        <taxon>Pseudomonadati</taxon>
        <taxon>Pseudomonadota</taxon>
        <taxon>Alphaproteobacteria</taxon>
        <taxon>Acetobacterales</taxon>
        <taxon>Acetobacteraceae</taxon>
        <taxon>Neokomagataea</taxon>
    </lineage>
</organism>
<evidence type="ECO:0000313" key="5">
    <source>
        <dbReference type="EMBL" id="GBR47394.1"/>
    </source>
</evidence>
<dbReference type="InterPro" id="IPR008638">
    <property type="entry name" value="FhaB/CdiA-like_TPS"/>
</dbReference>
<dbReference type="InterPro" id="IPR012334">
    <property type="entry name" value="Pectin_lyas_fold"/>
</dbReference>
<keyword evidence="6" id="KW-1185">Reference proteome</keyword>
<name>A0ABQ0QJY8_9PROT</name>
<evidence type="ECO:0000313" key="6">
    <source>
        <dbReference type="Proteomes" id="UP001062443"/>
    </source>
</evidence>
<keyword evidence="2" id="KW-0964">Secreted</keyword>
<dbReference type="NCBIfam" id="TIGR01901">
    <property type="entry name" value="adhes_NPXG"/>
    <property type="match status" value="1"/>
</dbReference>
<evidence type="ECO:0000259" key="4">
    <source>
        <dbReference type="SMART" id="SM00912"/>
    </source>
</evidence>
<dbReference type="PANTHER" id="PTHR12338:SF8">
    <property type="entry name" value="HEME_HEMOPEXIN-BINDING PROTEIN"/>
    <property type="match status" value="1"/>
</dbReference>
<dbReference type="SUPFAM" id="SSF51126">
    <property type="entry name" value="Pectin lyase-like"/>
    <property type="match status" value="1"/>
</dbReference>
<comment type="subcellular location">
    <subcellularLocation>
        <location evidence="1">Secreted</location>
    </subcellularLocation>
</comment>
<dbReference type="PANTHER" id="PTHR12338">
    <property type="entry name" value="AUTOTRANSPORTER"/>
    <property type="match status" value="1"/>
</dbReference>
<proteinExistence type="predicted"/>
<sequence length="1282" mass="127207">MNQNSSRGIIDWHNFSIGQGGIVQFNNGKGATLNRVTGEQATAIQGRLGATGSIFLINPNGVVIGQNGQVVTGGSFVASTRDVSNANFMQSGDLQFAGNSSGKVVNKGHILSDKGNVVLIGASVENKGTISSGQGTVALAAGDTVMLKESSGPDSLYIVVKGNGQGNVLNTGDIRAAAAKLEAARGNVYALAGNHQGLIQAAGTSQVNGQVWLTAPQGKVVVKDTVISAHNVSGSGGSVTANGHDVIIGQNGTIDVSAVQGGKNGGRILVGVDGAGGAHLARTTHIAAGASLKASGKESGQGGFIETSGHNLQVDKAVIDAGKGGNWFLDPDDLTIDANAAGTISSALNAGTNVSEQTTATVSSGVGNVSAGQGDITLAAPISWGSDATLALSAWRNVNVNAPVTISGNGTLNITTNGAGATANPGGLNFAGGSVHFTAPVGGALLINAQPYTLVRDVASLQNVQDTGYYALANNIDVSSATGFTPIAQDGFTGTFNGLGNTLSNLNINSNAYSVGLFGQIASGGLVTDLHMNNAQVSGSGSYTGALAGMNSGTIANSSVSGSINAAVSGVPALVGGLVGYTTGVLSNIYSSMTISVSGDTANVVGGVTGWNTGSINGSTTTGNTSVQGSGSNIVGGFAGQNDGQITQSSAAGSVTFAADSANGVSVPSTIGGFAGYNTGTIDHVFASGAVSNQGTGSTSNTGGLVGWNVSGTIMNASAAGNVSGTDNTSIGGLVGENDASLQNIAASGAVSNLTSGANAGNIGGLVGLSIVGATIDGAQATGAVSGNNNTNMGGLVGYSIGSVSNSSASGTVSGHDNAQFGGLIGFNEGAVSNVSAYGHVMGDSSAQDIKSAGGLIGLNSGTVTVASASGAVDGRDIDNLGGLIGNNKGSITAAYATGAVNDMTSLIPVASVGGLVGWNWDVGILNSVYATGKTSVTNNGIVGGLVGENNGSVTDAYATGTVSGAGNSLVGAISGENTAHFQGVYFNTDTSVVSSSIGTGSKQGIQGLTTAQWVLNGPMVSGSRNQFSTPSAWVSGSPYPILRALPYITVAGGLARVYGTNTQSNTTTTAVDQNGKNVVSLLNTSSLVWTQYGTSSTNVGQYGGISGAGVTAPQGYQVTYSGVLNITPALLTVTALSQSGLFATVPTLNANGFVVYGLSNGDTVTGAHLSTNASQFSSPLLIYNIFVDSIQGRGIGNYNIQYNKGNYTISPFYYGVPIFWPESADVSNLQSMMHRPSTAHQCVTAPVVSNAPDVFSKYPTNPCAEIKVQLPSYSDHLGEKF</sequence>
<gene>
    <name evidence="5" type="ORF">AA106556_1432</name>
</gene>
<dbReference type="InterPro" id="IPR050909">
    <property type="entry name" value="Bact_Autotransporter_VF"/>
</dbReference>
<comment type="caution">
    <text evidence="5">The sequence shown here is derived from an EMBL/GenBank/DDBJ whole genome shotgun (WGS) entry which is preliminary data.</text>
</comment>
<dbReference type="EMBL" id="BAQB01000022">
    <property type="protein sequence ID" value="GBR47394.1"/>
    <property type="molecule type" value="Genomic_DNA"/>
</dbReference>
<evidence type="ECO:0000256" key="1">
    <source>
        <dbReference type="ARBA" id="ARBA00004613"/>
    </source>
</evidence>
<feature type="domain" description="Filamentous haemagglutinin FhaB/tRNA nuclease CdiA-like TPS" evidence="4">
    <location>
        <begin position="1"/>
        <end position="87"/>
    </location>
</feature>
<dbReference type="Pfam" id="PF05860">
    <property type="entry name" value="TPS"/>
    <property type="match status" value="1"/>
</dbReference>
<dbReference type="Gene3D" id="2.160.20.10">
    <property type="entry name" value="Single-stranded right-handed beta-helix, Pectin lyase-like"/>
    <property type="match status" value="1"/>
</dbReference>
<dbReference type="SMART" id="SM00912">
    <property type="entry name" value="Haemagg_act"/>
    <property type="match status" value="1"/>
</dbReference>
<reference evidence="5" key="1">
    <citation type="submission" date="2013-04" db="EMBL/GenBank/DDBJ databases">
        <title>The genome sequencing project of 58 acetic acid bacteria.</title>
        <authorList>
            <person name="Okamoto-Kainuma A."/>
            <person name="Ishikawa M."/>
            <person name="Umino S."/>
            <person name="Koizumi Y."/>
            <person name="Shiwa Y."/>
            <person name="Yoshikawa H."/>
            <person name="Matsutani M."/>
            <person name="Matsushita K."/>
        </authorList>
    </citation>
    <scope>NUCLEOTIDE SEQUENCE</scope>
    <source>
        <strain evidence="5">NBRC 106556</strain>
    </source>
</reference>
<dbReference type="Proteomes" id="UP001062443">
    <property type="component" value="Unassembled WGS sequence"/>
</dbReference>
<evidence type="ECO:0000256" key="2">
    <source>
        <dbReference type="ARBA" id="ARBA00022525"/>
    </source>
</evidence>
<dbReference type="Pfam" id="PF07581">
    <property type="entry name" value="Glug"/>
    <property type="match status" value="2"/>
</dbReference>
<evidence type="ECO:0000256" key="3">
    <source>
        <dbReference type="ARBA" id="ARBA00022729"/>
    </source>
</evidence>